<evidence type="ECO:0000259" key="13">
    <source>
        <dbReference type="PROSITE" id="PS51217"/>
    </source>
</evidence>
<dbReference type="Gene3D" id="3.40.50.300">
    <property type="entry name" value="P-loop containing nucleotide triphosphate hydrolases"/>
    <property type="match status" value="2"/>
</dbReference>
<dbReference type="InterPro" id="IPR014017">
    <property type="entry name" value="DNA_helicase_UvrD-like_C"/>
</dbReference>
<organism evidence="14 15">
    <name type="scientific">Candidatus Lloydbacteria bacterium RIFCSPHIGHO2_02_FULL_54_17</name>
    <dbReference type="NCBI Taxonomy" id="1798664"/>
    <lineage>
        <taxon>Bacteria</taxon>
        <taxon>Candidatus Lloydiibacteriota</taxon>
    </lineage>
</organism>
<keyword evidence="3 11" id="KW-0378">Hydrolase</keyword>
<dbReference type="PROSITE" id="PS51198">
    <property type="entry name" value="UVRD_HELICASE_ATP_BIND"/>
    <property type="match status" value="1"/>
</dbReference>
<dbReference type="GO" id="GO:0005829">
    <property type="term" value="C:cytosol"/>
    <property type="evidence" value="ECO:0007669"/>
    <property type="project" value="TreeGrafter"/>
</dbReference>
<keyword evidence="6" id="KW-0238">DNA-binding</keyword>
<reference evidence="14 15" key="1">
    <citation type="journal article" date="2016" name="Nat. Commun.">
        <title>Thousands of microbial genomes shed light on interconnected biogeochemical processes in an aquifer system.</title>
        <authorList>
            <person name="Anantharaman K."/>
            <person name="Brown C.T."/>
            <person name="Hug L.A."/>
            <person name="Sharon I."/>
            <person name="Castelle C.J."/>
            <person name="Probst A.J."/>
            <person name="Thomas B.C."/>
            <person name="Singh A."/>
            <person name="Wilkins M.J."/>
            <person name="Karaoz U."/>
            <person name="Brodie E.L."/>
            <person name="Williams K.H."/>
            <person name="Hubbard S.S."/>
            <person name="Banfield J.F."/>
        </authorList>
    </citation>
    <scope>NUCLEOTIDE SEQUENCE [LARGE SCALE GENOMIC DNA]</scope>
</reference>
<evidence type="ECO:0000256" key="5">
    <source>
        <dbReference type="ARBA" id="ARBA00022840"/>
    </source>
</evidence>
<dbReference type="AlphaFoldDB" id="A0A1G2DHI8"/>
<dbReference type="InterPro" id="IPR027417">
    <property type="entry name" value="P-loop_NTPase"/>
</dbReference>
<comment type="caution">
    <text evidence="14">The sequence shown here is derived from an EMBL/GenBank/DDBJ whole genome shotgun (WGS) entry which is preliminary data.</text>
</comment>
<evidence type="ECO:0000256" key="3">
    <source>
        <dbReference type="ARBA" id="ARBA00022801"/>
    </source>
</evidence>
<keyword evidence="2 11" id="KW-0547">Nucleotide-binding</keyword>
<comment type="similarity">
    <text evidence="1">Belongs to the helicase family. UvrD subfamily.</text>
</comment>
<feature type="domain" description="UvrD-like helicase C-terminal" evidence="13">
    <location>
        <begin position="294"/>
        <end position="551"/>
    </location>
</feature>
<dbReference type="CDD" id="cd17932">
    <property type="entry name" value="DEXQc_UvrD"/>
    <property type="match status" value="1"/>
</dbReference>
<comment type="catalytic activity">
    <reaction evidence="8">
        <text>Couples ATP hydrolysis with the unwinding of duplex DNA by translocating in the 3'-5' direction.</text>
        <dbReference type="EC" id="5.6.2.4"/>
    </reaction>
</comment>
<dbReference type="GO" id="GO:0000725">
    <property type="term" value="P:recombinational repair"/>
    <property type="evidence" value="ECO:0007669"/>
    <property type="project" value="TreeGrafter"/>
</dbReference>
<evidence type="ECO:0000313" key="14">
    <source>
        <dbReference type="EMBL" id="OGZ12278.1"/>
    </source>
</evidence>
<dbReference type="PANTHER" id="PTHR11070">
    <property type="entry name" value="UVRD / RECB / PCRA DNA HELICASE FAMILY MEMBER"/>
    <property type="match status" value="1"/>
</dbReference>
<dbReference type="PROSITE" id="PS51217">
    <property type="entry name" value="UVRD_HELICASE_CTER"/>
    <property type="match status" value="1"/>
</dbReference>
<gene>
    <name evidence="14" type="ORF">A3C93_04025</name>
</gene>
<name>A0A1G2DHI8_9BACT</name>
<dbReference type="GO" id="GO:0043138">
    <property type="term" value="F:3'-5' DNA helicase activity"/>
    <property type="evidence" value="ECO:0007669"/>
    <property type="project" value="UniProtKB-EC"/>
</dbReference>
<feature type="domain" description="UvrD-like helicase ATP-binding" evidence="12">
    <location>
        <begin position="6"/>
        <end position="293"/>
    </location>
</feature>
<dbReference type="Pfam" id="PF00580">
    <property type="entry name" value="UvrD-helicase"/>
    <property type="match status" value="1"/>
</dbReference>
<dbReference type="Proteomes" id="UP000178636">
    <property type="component" value="Unassembled WGS sequence"/>
</dbReference>
<dbReference type="GO" id="GO:0003677">
    <property type="term" value="F:DNA binding"/>
    <property type="evidence" value="ECO:0007669"/>
    <property type="project" value="UniProtKB-KW"/>
</dbReference>
<dbReference type="CDD" id="cd18807">
    <property type="entry name" value="SF1_C_UvrD"/>
    <property type="match status" value="1"/>
</dbReference>
<dbReference type="InterPro" id="IPR014016">
    <property type="entry name" value="UvrD-like_ATP-bd"/>
</dbReference>
<evidence type="ECO:0000256" key="2">
    <source>
        <dbReference type="ARBA" id="ARBA00022741"/>
    </source>
</evidence>
<evidence type="ECO:0000259" key="12">
    <source>
        <dbReference type="PROSITE" id="PS51198"/>
    </source>
</evidence>
<keyword evidence="5 11" id="KW-0067">ATP-binding</keyword>
<keyword evidence="7" id="KW-0413">Isomerase</keyword>
<feature type="binding site" evidence="11">
    <location>
        <begin position="27"/>
        <end position="34"/>
    </location>
    <ligand>
        <name>ATP</name>
        <dbReference type="ChEBI" id="CHEBI:30616"/>
    </ligand>
</feature>
<dbReference type="SUPFAM" id="SSF52540">
    <property type="entry name" value="P-loop containing nucleoside triphosphate hydrolases"/>
    <property type="match status" value="1"/>
</dbReference>
<sequence length="667" mass="74144">MNNPLDGLNPRQKEAVLATEGPVLIVAGAGAGKTKTLTHRIGHLIAKGVPGEAILAITFTNKAAKEMRERALRLIGKDGGNVWARRKGVPWIGTFHGLGALILREKGELIGIPRGAVILDQDDALRVVKDAMRKAGLDTKEFEPKRIQSLISRHKGKLGTKETIVELTRHRYLASALENVIPFYEQMLREREALDFDDLLEKTVRLLEGHPSAQEYYEGAWQYIHVDEYQDTNEVQYRLVRLLAGSNGNICVVGDSDQNIYSWRGASIANILRFEEDFPGATVVLLEENYRSTENILAAANTVIDKNTMRKKKRLFTNNKGGEPLALFEAYDEVDEARYAAARIAGLLGKGVRPSEIAILYRTNFQSRVLEEALLYAGIPYQVLGVRFYDRKEVKDVIAYLRAARSNGRSVADLERIANVPTRGIGKVTLAKILAGRTEDLPATMRKKIDALFALLSKIKKASVELPPSKLIASVIAESGMEALYKDGDDEDTERLSNIRELVTVARRYDAFEGALGVEQFLADIALESDQDTLRSEHDAVRLMTVHAAKGLEFHHVFITGLEQDLFPSRRAQDESKDLSEREEERRLFYVALTRAAKKVFLSYASFRTIFGSRQVNVPSEFIGDIDDALITVESREGSGGNATPKGRGGLLGGDDEFVDDESIVYL</sequence>
<evidence type="ECO:0000256" key="4">
    <source>
        <dbReference type="ARBA" id="ARBA00022806"/>
    </source>
</evidence>
<dbReference type="STRING" id="1798664.A3C93_04025"/>
<dbReference type="Gene3D" id="1.10.486.10">
    <property type="entry name" value="PCRA, domain 4"/>
    <property type="match status" value="1"/>
</dbReference>
<dbReference type="GO" id="GO:0016887">
    <property type="term" value="F:ATP hydrolysis activity"/>
    <property type="evidence" value="ECO:0007669"/>
    <property type="project" value="RHEA"/>
</dbReference>
<dbReference type="GO" id="GO:0005524">
    <property type="term" value="F:ATP binding"/>
    <property type="evidence" value="ECO:0007669"/>
    <property type="project" value="UniProtKB-UniRule"/>
</dbReference>
<evidence type="ECO:0000256" key="8">
    <source>
        <dbReference type="ARBA" id="ARBA00034617"/>
    </source>
</evidence>
<keyword evidence="4 11" id="KW-0347">Helicase</keyword>
<dbReference type="EC" id="5.6.2.4" evidence="9"/>
<dbReference type="EMBL" id="MHLO01000021">
    <property type="protein sequence ID" value="OGZ12278.1"/>
    <property type="molecule type" value="Genomic_DNA"/>
</dbReference>
<evidence type="ECO:0000256" key="7">
    <source>
        <dbReference type="ARBA" id="ARBA00023235"/>
    </source>
</evidence>
<dbReference type="Pfam" id="PF13361">
    <property type="entry name" value="UvrD_C"/>
    <property type="match status" value="1"/>
</dbReference>
<evidence type="ECO:0000256" key="11">
    <source>
        <dbReference type="PROSITE-ProRule" id="PRU00560"/>
    </source>
</evidence>
<proteinExistence type="inferred from homology"/>
<dbReference type="InterPro" id="IPR000212">
    <property type="entry name" value="DNA_helicase_UvrD/REP"/>
</dbReference>
<dbReference type="GO" id="GO:0033202">
    <property type="term" value="C:DNA helicase complex"/>
    <property type="evidence" value="ECO:0007669"/>
    <property type="project" value="TreeGrafter"/>
</dbReference>
<dbReference type="PANTHER" id="PTHR11070:SF2">
    <property type="entry name" value="ATP-DEPENDENT DNA HELICASE SRS2"/>
    <property type="match status" value="1"/>
</dbReference>
<dbReference type="InterPro" id="IPR013986">
    <property type="entry name" value="DExx_box_DNA_helicase_dom_sf"/>
</dbReference>
<evidence type="ECO:0000256" key="10">
    <source>
        <dbReference type="ARBA" id="ARBA00048988"/>
    </source>
</evidence>
<evidence type="ECO:0000313" key="15">
    <source>
        <dbReference type="Proteomes" id="UP000178636"/>
    </source>
</evidence>
<comment type="catalytic activity">
    <reaction evidence="10">
        <text>ATP + H2O = ADP + phosphate + H(+)</text>
        <dbReference type="Rhea" id="RHEA:13065"/>
        <dbReference type="ChEBI" id="CHEBI:15377"/>
        <dbReference type="ChEBI" id="CHEBI:15378"/>
        <dbReference type="ChEBI" id="CHEBI:30616"/>
        <dbReference type="ChEBI" id="CHEBI:43474"/>
        <dbReference type="ChEBI" id="CHEBI:456216"/>
        <dbReference type="EC" id="5.6.2.4"/>
    </reaction>
</comment>
<dbReference type="Gene3D" id="1.10.10.160">
    <property type="match status" value="1"/>
</dbReference>
<protein>
    <recommendedName>
        <fullName evidence="9">DNA 3'-5' helicase</fullName>
        <ecNumber evidence="9">5.6.2.4</ecNumber>
    </recommendedName>
</protein>
<evidence type="ECO:0000256" key="6">
    <source>
        <dbReference type="ARBA" id="ARBA00023125"/>
    </source>
</evidence>
<evidence type="ECO:0000256" key="1">
    <source>
        <dbReference type="ARBA" id="ARBA00009922"/>
    </source>
</evidence>
<accession>A0A1G2DHI8</accession>
<evidence type="ECO:0000256" key="9">
    <source>
        <dbReference type="ARBA" id="ARBA00034808"/>
    </source>
</evidence>